<feature type="transmembrane region" description="Helical" evidence="1">
    <location>
        <begin position="23"/>
        <end position="47"/>
    </location>
</feature>
<evidence type="ECO:0000313" key="3">
    <source>
        <dbReference type="Proteomes" id="UP000176282"/>
    </source>
</evidence>
<dbReference type="EMBL" id="MFQB01000013">
    <property type="protein sequence ID" value="OGH68500.1"/>
    <property type="molecule type" value="Genomic_DNA"/>
</dbReference>
<feature type="transmembrane region" description="Helical" evidence="1">
    <location>
        <begin position="151"/>
        <end position="171"/>
    </location>
</feature>
<organism evidence="2 3">
    <name type="scientific">Candidatus Magasanikbacteria bacterium RIFCSPHIGHO2_02_FULL_47_14</name>
    <dbReference type="NCBI Taxonomy" id="1798680"/>
    <lineage>
        <taxon>Bacteria</taxon>
        <taxon>Candidatus Magasanikiibacteriota</taxon>
    </lineage>
</organism>
<gene>
    <name evidence="2" type="ORF">A3J66_00225</name>
</gene>
<evidence type="ECO:0008006" key="4">
    <source>
        <dbReference type="Google" id="ProtNLM"/>
    </source>
</evidence>
<feature type="transmembrane region" description="Helical" evidence="1">
    <location>
        <begin position="82"/>
        <end position="103"/>
    </location>
</feature>
<protein>
    <recommendedName>
        <fullName evidence="4">Glycerophosphoryl diester phosphodiesterase membrane domain-containing protein</fullName>
    </recommendedName>
</protein>
<reference evidence="2 3" key="1">
    <citation type="journal article" date="2016" name="Nat. Commun.">
        <title>Thousands of microbial genomes shed light on interconnected biogeochemical processes in an aquifer system.</title>
        <authorList>
            <person name="Anantharaman K."/>
            <person name="Brown C.T."/>
            <person name="Hug L.A."/>
            <person name="Sharon I."/>
            <person name="Castelle C.J."/>
            <person name="Probst A.J."/>
            <person name="Thomas B.C."/>
            <person name="Singh A."/>
            <person name="Wilkins M.J."/>
            <person name="Karaoz U."/>
            <person name="Brodie E.L."/>
            <person name="Williams K.H."/>
            <person name="Hubbard S.S."/>
            <person name="Banfield J.F."/>
        </authorList>
    </citation>
    <scope>NUCLEOTIDE SEQUENCE [LARGE SCALE GENOMIC DNA]</scope>
</reference>
<feature type="transmembrane region" description="Helical" evidence="1">
    <location>
        <begin position="177"/>
        <end position="206"/>
    </location>
</feature>
<proteinExistence type="predicted"/>
<keyword evidence="1" id="KW-1133">Transmembrane helix</keyword>
<accession>A0A1F6MA98</accession>
<evidence type="ECO:0000313" key="2">
    <source>
        <dbReference type="EMBL" id="OGH68500.1"/>
    </source>
</evidence>
<comment type="caution">
    <text evidence="2">The sequence shown here is derived from an EMBL/GenBank/DDBJ whole genome shotgun (WGS) entry which is preliminary data.</text>
</comment>
<sequence length="327" mass="37262">MTEPTYRQALAHGLQLVWRHKQLWLLGFFATFLGQVGLTDFIVKFFVVTKQYVAYPLLFQTPRLLKIVGQGFVDMELSADQWLWLTWLGIFFLAAFFMLVFVATASQGALISGISTFIKRPHKGHINTENAWKEGRRHFGRLFFLQILKRVVLWALVTVVGFGLFVAVTTTSRVDHVLFSFLFLLGGLFAVILSFIFLYSAAYVVIEEYGVSEALRASWRLFINHWLVSLEIGFILFLANLIAGAIVGVGMVFFVLELAVVWFFGLFVGGPIFWSIGLLVASAIFVTFVIFLGTLLTTFTTSVWTYLFMKMHKEGIRSRLVHLFRHV</sequence>
<dbReference type="AlphaFoldDB" id="A0A1F6MA98"/>
<feature type="transmembrane region" description="Helical" evidence="1">
    <location>
        <begin position="276"/>
        <end position="309"/>
    </location>
</feature>
<name>A0A1F6MA98_9BACT</name>
<keyword evidence="1" id="KW-0812">Transmembrane</keyword>
<feature type="transmembrane region" description="Helical" evidence="1">
    <location>
        <begin position="227"/>
        <end position="256"/>
    </location>
</feature>
<dbReference type="STRING" id="1798680.A3J66_00225"/>
<keyword evidence="1" id="KW-0472">Membrane</keyword>
<evidence type="ECO:0000256" key="1">
    <source>
        <dbReference type="SAM" id="Phobius"/>
    </source>
</evidence>
<dbReference type="Proteomes" id="UP000176282">
    <property type="component" value="Unassembled WGS sequence"/>
</dbReference>